<evidence type="ECO:0000256" key="4">
    <source>
        <dbReference type="ARBA" id="ARBA00023125"/>
    </source>
</evidence>
<evidence type="ECO:0000256" key="3">
    <source>
        <dbReference type="ARBA" id="ARBA00022839"/>
    </source>
</evidence>
<dbReference type="GO" id="GO:0004527">
    <property type="term" value="F:exonuclease activity"/>
    <property type="evidence" value="ECO:0007669"/>
    <property type="project" value="UniProtKB-KW"/>
</dbReference>
<dbReference type="PANTHER" id="PTHR42646">
    <property type="entry name" value="FLAP ENDONUCLEASE XNI"/>
    <property type="match status" value="1"/>
</dbReference>
<evidence type="ECO:0000256" key="6">
    <source>
        <dbReference type="ARBA" id="ARBA00050026"/>
    </source>
</evidence>
<dbReference type="InterPro" id="IPR002421">
    <property type="entry name" value="5-3_exonuclease"/>
</dbReference>
<protein>
    <recommendedName>
        <fullName evidence="6">5'-3' exonuclease</fullName>
    </recommendedName>
</protein>
<dbReference type="SMART" id="SM00279">
    <property type="entry name" value="HhH2"/>
    <property type="match status" value="1"/>
</dbReference>
<dbReference type="InterPro" id="IPR038969">
    <property type="entry name" value="FEN"/>
</dbReference>
<proteinExistence type="predicted"/>
<dbReference type="InterPro" id="IPR020045">
    <property type="entry name" value="DNA_polI_H3TH"/>
</dbReference>
<keyword evidence="4" id="KW-0238">DNA-binding</keyword>
<dbReference type="InterPro" id="IPR008918">
    <property type="entry name" value="HhH2"/>
</dbReference>
<feature type="domain" description="5'-3' exonuclease" evidence="7">
    <location>
        <begin position="3"/>
        <end position="288"/>
    </location>
</feature>
<dbReference type="Gene3D" id="3.40.50.1010">
    <property type="entry name" value="5'-nuclease"/>
    <property type="match status" value="1"/>
</dbReference>
<dbReference type="Gene3D" id="1.10.150.20">
    <property type="entry name" value="5' to 3' exonuclease, C-terminal subdomain"/>
    <property type="match status" value="1"/>
</dbReference>
<organism evidence="8 9">
    <name type="scientific">Nocardioides mangrovi</name>
    <dbReference type="NCBI Taxonomy" id="2874580"/>
    <lineage>
        <taxon>Bacteria</taxon>
        <taxon>Bacillati</taxon>
        <taxon>Actinomycetota</taxon>
        <taxon>Actinomycetes</taxon>
        <taxon>Propionibacteriales</taxon>
        <taxon>Nocardioidaceae</taxon>
        <taxon>Nocardioides</taxon>
    </lineage>
</organism>
<keyword evidence="1" id="KW-0540">Nuclease</keyword>
<dbReference type="InterPro" id="IPR036279">
    <property type="entry name" value="5-3_exonuclease_C_sf"/>
</dbReference>
<dbReference type="PANTHER" id="PTHR42646:SF2">
    <property type="entry name" value="5'-3' EXONUCLEASE FAMILY PROTEIN"/>
    <property type="match status" value="1"/>
</dbReference>
<evidence type="ECO:0000259" key="7">
    <source>
        <dbReference type="SMART" id="SM00475"/>
    </source>
</evidence>
<dbReference type="InterPro" id="IPR020046">
    <property type="entry name" value="5-3_exonucl_a-hlix_arch_N"/>
</dbReference>
<comment type="caution">
    <text evidence="8">The sequence shown here is derived from an EMBL/GenBank/DDBJ whole genome shotgun (WGS) entry which is preliminary data.</text>
</comment>
<dbReference type="CDD" id="cd09859">
    <property type="entry name" value="PIN_53EXO"/>
    <property type="match status" value="1"/>
</dbReference>
<name>A0ABS7UDH4_9ACTN</name>
<evidence type="ECO:0000256" key="2">
    <source>
        <dbReference type="ARBA" id="ARBA00022801"/>
    </source>
</evidence>
<dbReference type="SMART" id="SM00475">
    <property type="entry name" value="53EXOc"/>
    <property type="match status" value="1"/>
</dbReference>
<evidence type="ECO:0000313" key="8">
    <source>
        <dbReference type="EMBL" id="MBZ5738756.1"/>
    </source>
</evidence>
<sequence>MTDRLLLAVDAPSLLHRNHHARVDSGLRDASGRPVWALHGMLRQILEAIDQFAPDAVLFGIDDRRRSVREQAYPAYKAGRAEKDADLVDQLDRAADLLDALGLLTVTPDGLEADDVNASAATWAERHGWRCVLITSDRDAFAHISDTTQVLRLITGGINGSPLLNPARLRAMYGVAPHHYLDFAALRGDASDNLPGVPGIGEKTAPVLLELMGSMQAVWADIEHTGGATLVATIDSWCEETGARRMGASLLKKLTAEGARERFDFNLAMMSGRTDLDLGLTPDEPGTPGLLPLDPERVMRVVGYLGVPATTDLALRVLTEAPASQAPVPIRMSGEGITLPVDLEIPDDLRDRLRAWVAADAGVDHDHAGYGLSRELAAVLTGPYVVDYRPSTSGVHLGELRRRALTEPLPRWRVR</sequence>
<dbReference type="SUPFAM" id="SSF88723">
    <property type="entry name" value="PIN domain-like"/>
    <property type="match status" value="1"/>
</dbReference>
<dbReference type="Pfam" id="PF01367">
    <property type="entry name" value="5_3_exonuc"/>
    <property type="match status" value="1"/>
</dbReference>
<dbReference type="InterPro" id="IPR029060">
    <property type="entry name" value="PIN-like_dom_sf"/>
</dbReference>
<dbReference type="SUPFAM" id="SSF47807">
    <property type="entry name" value="5' to 3' exonuclease, C-terminal subdomain"/>
    <property type="match status" value="1"/>
</dbReference>
<evidence type="ECO:0000313" key="9">
    <source>
        <dbReference type="Proteomes" id="UP000780875"/>
    </source>
</evidence>
<keyword evidence="2" id="KW-0378">Hydrolase</keyword>
<evidence type="ECO:0000256" key="5">
    <source>
        <dbReference type="ARBA" id="ARBA00049957"/>
    </source>
</evidence>
<dbReference type="RefSeq" id="WP_224123129.1">
    <property type="nucleotide sequence ID" value="NZ_JAIQZJ010000006.1"/>
</dbReference>
<dbReference type="EMBL" id="JAIQZJ010000006">
    <property type="protein sequence ID" value="MBZ5738756.1"/>
    <property type="molecule type" value="Genomic_DNA"/>
</dbReference>
<accession>A0ABS7UDH4</accession>
<keyword evidence="3 8" id="KW-0269">Exonuclease</keyword>
<comment type="function">
    <text evidence="5">5'-3' exonuclease acting preferentially on double-stranded DNA.</text>
</comment>
<evidence type="ECO:0000256" key="1">
    <source>
        <dbReference type="ARBA" id="ARBA00022722"/>
    </source>
</evidence>
<dbReference type="Pfam" id="PF02739">
    <property type="entry name" value="5_3_exonuc_N"/>
    <property type="match status" value="1"/>
</dbReference>
<gene>
    <name evidence="8" type="ORF">K8U61_11335</name>
</gene>
<dbReference type="Proteomes" id="UP000780875">
    <property type="component" value="Unassembled WGS sequence"/>
</dbReference>
<dbReference type="CDD" id="cd09898">
    <property type="entry name" value="H3TH_53EXO"/>
    <property type="match status" value="1"/>
</dbReference>
<keyword evidence="9" id="KW-1185">Reference proteome</keyword>
<reference evidence="8 9" key="1">
    <citation type="submission" date="2021-09" db="EMBL/GenBank/DDBJ databases">
        <title>Whole genome sequence of Nocardioides sp. GBK3QG-3.</title>
        <authorList>
            <person name="Tuo L."/>
        </authorList>
    </citation>
    <scope>NUCLEOTIDE SEQUENCE [LARGE SCALE GENOMIC DNA]</scope>
    <source>
        <strain evidence="8 9">GBK3QG-3</strain>
    </source>
</reference>